<sequence length="391" mass="43037">MKIKIGVIFGGKSVEHEVSIISGLQTFHAIDRGIYDVAPIYIAKDGSWYTGEKLTDVENFKRMDELLASCQKVLVSANADEHALFAYPKAFSLFAKPLLDKIDVAFPVMHGTHGEDGSLQGLFELMNIPYVGCDVLASAIGMDKITQKMIFQAVGLPIVEYTWFYSRDWAKGGEEFIEQAEQLLTYPMIVKPAALGSSIGVAKAENREELEAAIDTVRGLCARVLIEQAVTNLQEINCSVLGDYEQVEASVCEEPVSSVNVLSFDDKYVSGDASKGMSGAKRKIPAEIPEDMAETIQKMAKTAFLTLNCHGVVRIDFLVNRDTEHIYVNEINTIPGSLAFYLWEASGKTFSQLTTALIELALKRQREKNSLTFSYQSNILAGYSGAKGVKK</sequence>
<evidence type="ECO:0000256" key="5">
    <source>
        <dbReference type="ARBA" id="ARBA00022741"/>
    </source>
</evidence>
<feature type="binding site" evidence="14">
    <location>
        <position position="330"/>
    </location>
    <ligand>
        <name>Mg(2+)</name>
        <dbReference type="ChEBI" id="CHEBI:18420"/>
        <label>2</label>
    </ligand>
</feature>
<comment type="catalytic activity">
    <reaction evidence="12">
        <text>2 D-alanine + ATP = D-alanyl-D-alanine + ADP + phosphate + H(+)</text>
        <dbReference type="Rhea" id="RHEA:11224"/>
        <dbReference type="ChEBI" id="CHEBI:15378"/>
        <dbReference type="ChEBI" id="CHEBI:30616"/>
        <dbReference type="ChEBI" id="CHEBI:43474"/>
        <dbReference type="ChEBI" id="CHEBI:57416"/>
        <dbReference type="ChEBI" id="CHEBI:57822"/>
        <dbReference type="ChEBI" id="CHEBI:456216"/>
        <dbReference type="EC" id="6.3.2.4"/>
    </reaction>
</comment>
<feature type="active site" evidence="13">
    <location>
        <position position="15"/>
    </location>
</feature>
<dbReference type="STRING" id="1499966.U14_00113"/>
<evidence type="ECO:0000256" key="8">
    <source>
        <dbReference type="ARBA" id="ARBA00022960"/>
    </source>
</evidence>
<keyword evidence="12" id="KW-0963">Cytoplasm</keyword>
<comment type="function">
    <text evidence="12">Cell wall formation.</text>
</comment>
<accession>A0A0S6VV79</accession>
<dbReference type="Gene3D" id="3.40.50.20">
    <property type="match status" value="1"/>
</dbReference>
<dbReference type="InterPro" id="IPR016185">
    <property type="entry name" value="PreATP-grasp_dom_sf"/>
</dbReference>
<keyword evidence="3 12" id="KW-0436">Ligase</keyword>
<evidence type="ECO:0000256" key="7">
    <source>
        <dbReference type="ARBA" id="ARBA00022842"/>
    </source>
</evidence>
<dbReference type="Proteomes" id="UP000030700">
    <property type="component" value="Unassembled WGS sequence"/>
</dbReference>
<dbReference type="GO" id="GO:0008716">
    <property type="term" value="F:D-alanine-D-alanine ligase activity"/>
    <property type="evidence" value="ECO:0007669"/>
    <property type="project" value="UniProtKB-UniRule"/>
</dbReference>
<keyword evidence="7 14" id="KW-0460">Magnesium</keyword>
<dbReference type="PIRSF" id="PIRSF039102">
    <property type="entry name" value="Ddl/VanB"/>
    <property type="match status" value="1"/>
</dbReference>
<dbReference type="Pfam" id="PF01820">
    <property type="entry name" value="Dala_Dala_lig_N"/>
    <property type="match status" value="1"/>
</dbReference>
<evidence type="ECO:0000256" key="9">
    <source>
        <dbReference type="ARBA" id="ARBA00022984"/>
    </source>
</evidence>
<feature type="domain" description="ATP-grasp" evidence="16">
    <location>
        <begin position="148"/>
        <end position="359"/>
    </location>
</feature>
<keyword evidence="11 12" id="KW-0961">Cell wall biogenesis/degradation</keyword>
<comment type="subcellular location">
    <subcellularLocation>
        <location evidence="12">Cytoplasm</location>
    </subcellularLocation>
</comment>
<dbReference type="GO" id="GO:0046872">
    <property type="term" value="F:metal ion binding"/>
    <property type="evidence" value="ECO:0007669"/>
    <property type="project" value="UniProtKB-KW"/>
</dbReference>
<dbReference type="EC" id="6.3.2.4" evidence="12"/>
<evidence type="ECO:0000256" key="13">
    <source>
        <dbReference type="PIRSR" id="PIRSR039102-1"/>
    </source>
</evidence>
<keyword evidence="10 14" id="KW-0464">Manganese</keyword>
<dbReference type="PANTHER" id="PTHR23132">
    <property type="entry name" value="D-ALANINE--D-ALANINE LIGASE"/>
    <property type="match status" value="1"/>
</dbReference>
<name>A0A0S6VV79_9BACT</name>
<dbReference type="InterPro" id="IPR011127">
    <property type="entry name" value="Dala_Dala_lig_N"/>
</dbReference>
<feature type="binding site" evidence="14">
    <location>
        <position position="330"/>
    </location>
    <ligand>
        <name>Mg(2+)</name>
        <dbReference type="ChEBI" id="CHEBI:18420"/>
        <label>1</label>
    </ligand>
</feature>
<keyword evidence="9 12" id="KW-0573">Peptidoglycan synthesis</keyword>
<gene>
    <name evidence="12" type="primary">ddl</name>
    <name evidence="17" type="ORF">U14_00113</name>
</gene>
<reference evidence="17" key="1">
    <citation type="journal article" date="2015" name="PeerJ">
        <title>First genomic representation of candidate bacterial phylum KSB3 points to enhanced environmental sensing as a trigger of wastewater bulking.</title>
        <authorList>
            <person name="Sekiguchi Y."/>
            <person name="Ohashi A."/>
            <person name="Parks D.H."/>
            <person name="Yamauchi T."/>
            <person name="Tyson G.W."/>
            <person name="Hugenholtz P."/>
        </authorList>
    </citation>
    <scope>NUCLEOTIDE SEQUENCE [LARGE SCALE GENOMIC DNA]</scope>
</reference>
<dbReference type="InterPro" id="IPR011761">
    <property type="entry name" value="ATP-grasp"/>
</dbReference>
<evidence type="ECO:0000256" key="12">
    <source>
        <dbReference type="HAMAP-Rule" id="MF_00047"/>
    </source>
</evidence>
<evidence type="ECO:0000256" key="3">
    <source>
        <dbReference type="ARBA" id="ARBA00022598"/>
    </source>
</evidence>
<dbReference type="GO" id="GO:0005524">
    <property type="term" value="F:ATP binding"/>
    <property type="evidence" value="ECO:0007669"/>
    <property type="project" value="UniProtKB-UniRule"/>
</dbReference>
<evidence type="ECO:0000256" key="6">
    <source>
        <dbReference type="ARBA" id="ARBA00022840"/>
    </source>
</evidence>
<dbReference type="NCBIfam" id="NF002528">
    <property type="entry name" value="PRK01966.1-4"/>
    <property type="match status" value="1"/>
</dbReference>
<feature type="active site" evidence="13">
    <location>
        <position position="197"/>
    </location>
</feature>
<dbReference type="UniPathway" id="UPA00219"/>
<dbReference type="Pfam" id="PF07478">
    <property type="entry name" value="Dala_Dala_lig_C"/>
    <property type="match status" value="1"/>
</dbReference>
<evidence type="ECO:0000256" key="1">
    <source>
        <dbReference type="ARBA" id="ARBA00001936"/>
    </source>
</evidence>
<dbReference type="NCBIfam" id="TIGR01205">
    <property type="entry name" value="D_ala_D_alaTIGR"/>
    <property type="match status" value="1"/>
</dbReference>
<keyword evidence="6 15" id="KW-0067">ATP-binding</keyword>
<evidence type="ECO:0000259" key="16">
    <source>
        <dbReference type="PROSITE" id="PS50975"/>
    </source>
</evidence>
<evidence type="ECO:0000256" key="2">
    <source>
        <dbReference type="ARBA" id="ARBA00010871"/>
    </source>
</evidence>
<comment type="cofactor">
    <cofactor evidence="1">
        <name>Mn(2+)</name>
        <dbReference type="ChEBI" id="CHEBI:29035"/>
    </cofactor>
</comment>
<dbReference type="EMBL" id="DF820455">
    <property type="protein sequence ID" value="GAK48902.1"/>
    <property type="molecule type" value="Genomic_DNA"/>
</dbReference>
<dbReference type="PANTHER" id="PTHR23132:SF25">
    <property type="entry name" value="D-ALANINE--D-ALANINE LIGASE A"/>
    <property type="match status" value="1"/>
</dbReference>
<keyword evidence="4 14" id="KW-0479">Metal-binding</keyword>
<evidence type="ECO:0000313" key="18">
    <source>
        <dbReference type="Proteomes" id="UP000030700"/>
    </source>
</evidence>
<dbReference type="PROSITE" id="PS50975">
    <property type="entry name" value="ATP_GRASP"/>
    <property type="match status" value="1"/>
</dbReference>
<feature type="binding site" evidence="14">
    <location>
        <position position="316"/>
    </location>
    <ligand>
        <name>Mg(2+)</name>
        <dbReference type="ChEBI" id="CHEBI:18420"/>
        <label>1</label>
    </ligand>
</feature>
<dbReference type="InterPro" id="IPR005905">
    <property type="entry name" value="D_ala_D_ala"/>
</dbReference>
<evidence type="ECO:0000313" key="17">
    <source>
        <dbReference type="EMBL" id="GAK48902.1"/>
    </source>
</evidence>
<dbReference type="InterPro" id="IPR000291">
    <property type="entry name" value="D-Ala_lig_Van_CS"/>
</dbReference>
<dbReference type="HOGENOM" id="CLU_039268_0_1_0"/>
<dbReference type="Gene3D" id="3.30.470.20">
    <property type="entry name" value="ATP-grasp fold, B domain"/>
    <property type="match status" value="1"/>
</dbReference>
<organism evidence="17">
    <name type="scientific">Candidatus Moduliflexus flocculans</name>
    <dbReference type="NCBI Taxonomy" id="1499966"/>
    <lineage>
        <taxon>Bacteria</taxon>
        <taxon>Candidatus Moduliflexota</taxon>
        <taxon>Candidatus Moduliflexia</taxon>
        <taxon>Candidatus Moduliflexales</taxon>
        <taxon>Candidatus Moduliflexaceae</taxon>
    </lineage>
</organism>
<dbReference type="GO" id="GO:0005829">
    <property type="term" value="C:cytosol"/>
    <property type="evidence" value="ECO:0007669"/>
    <property type="project" value="TreeGrafter"/>
</dbReference>
<dbReference type="InterPro" id="IPR013815">
    <property type="entry name" value="ATP_grasp_subdomain_1"/>
</dbReference>
<evidence type="ECO:0000256" key="14">
    <source>
        <dbReference type="PIRSR" id="PIRSR039102-3"/>
    </source>
</evidence>
<comment type="cofactor">
    <cofactor evidence="14">
        <name>Mg(2+)</name>
        <dbReference type="ChEBI" id="CHEBI:18420"/>
    </cofactor>
    <cofactor evidence="14">
        <name>Mn(2+)</name>
        <dbReference type="ChEBI" id="CHEBI:29035"/>
    </cofactor>
    <text evidence="14">Binds 2 magnesium or manganese ions per subunit.</text>
</comment>
<dbReference type="SUPFAM" id="SSF56059">
    <property type="entry name" value="Glutathione synthetase ATP-binding domain-like"/>
    <property type="match status" value="1"/>
</dbReference>
<dbReference type="PROSITE" id="PS00844">
    <property type="entry name" value="DALA_DALA_LIGASE_2"/>
    <property type="match status" value="1"/>
</dbReference>
<keyword evidence="18" id="KW-1185">Reference proteome</keyword>
<dbReference type="InterPro" id="IPR011095">
    <property type="entry name" value="Dala_Dala_lig_C"/>
</dbReference>
<keyword evidence="5 15" id="KW-0547">Nucleotide-binding</keyword>
<dbReference type="Gene3D" id="3.30.1490.20">
    <property type="entry name" value="ATP-grasp fold, A domain"/>
    <property type="match status" value="1"/>
</dbReference>
<proteinExistence type="inferred from homology"/>
<evidence type="ECO:0000256" key="11">
    <source>
        <dbReference type="ARBA" id="ARBA00023316"/>
    </source>
</evidence>
<dbReference type="SUPFAM" id="SSF52440">
    <property type="entry name" value="PreATP-grasp domain"/>
    <property type="match status" value="1"/>
</dbReference>
<feature type="active site" evidence="13">
    <location>
        <position position="337"/>
    </location>
</feature>
<comment type="similarity">
    <text evidence="2 12">Belongs to the D-alanine--D-alanine ligase family.</text>
</comment>
<comment type="pathway">
    <text evidence="12">Cell wall biogenesis; peptidoglycan biosynthesis.</text>
</comment>
<evidence type="ECO:0000256" key="15">
    <source>
        <dbReference type="PROSITE-ProRule" id="PRU00409"/>
    </source>
</evidence>
<dbReference type="GO" id="GO:0071555">
    <property type="term" value="P:cell wall organization"/>
    <property type="evidence" value="ECO:0007669"/>
    <property type="project" value="UniProtKB-KW"/>
</dbReference>
<protein>
    <recommendedName>
        <fullName evidence="12">D-alanine--D-alanine ligase</fullName>
        <ecNumber evidence="12">6.3.2.4</ecNumber>
    </recommendedName>
    <alternativeName>
        <fullName evidence="12">D-Ala-D-Ala ligase</fullName>
    </alternativeName>
    <alternativeName>
        <fullName evidence="12">D-alanylalanine synthetase</fullName>
    </alternativeName>
</protein>
<dbReference type="AlphaFoldDB" id="A0A0S6VV79"/>
<evidence type="ECO:0000256" key="10">
    <source>
        <dbReference type="ARBA" id="ARBA00023211"/>
    </source>
</evidence>
<dbReference type="HAMAP" id="MF_00047">
    <property type="entry name" value="Dala_Dala_lig"/>
    <property type="match status" value="1"/>
</dbReference>
<evidence type="ECO:0000256" key="4">
    <source>
        <dbReference type="ARBA" id="ARBA00022723"/>
    </source>
</evidence>
<dbReference type="PROSITE" id="PS00843">
    <property type="entry name" value="DALA_DALA_LIGASE_1"/>
    <property type="match status" value="1"/>
</dbReference>
<dbReference type="GO" id="GO:0008360">
    <property type="term" value="P:regulation of cell shape"/>
    <property type="evidence" value="ECO:0007669"/>
    <property type="project" value="UniProtKB-KW"/>
</dbReference>
<dbReference type="GO" id="GO:0009252">
    <property type="term" value="P:peptidoglycan biosynthetic process"/>
    <property type="evidence" value="ECO:0007669"/>
    <property type="project" value="UniProtKB-UniRule"/>
</dbReference>
<keyword evidence="8 12" id="KW-0133">Cell shape</keyword>
<feature type="binding site" evidence="14">
    <location>
        <position position="332"/>
    </location>
    <ligand>
        <name>Mg(2+)</name>
        <dbReference type="ChEBI" id="CHEBI:18420"/>
        <label>2</label>
    </ligand>
</feature>